<name>A0A369A8X2_9FLAO</name>
<dbReference type="PROSITE" id="PS52016">
    <property type="entry name" value="TONB_DEPENDENT_REC_3"/>
    <property type="match status" value="1"/>
</dbReference>
<dbReference type="InterPro" id="IPR036942">
    <property type="entry name" value="Beta-barrel_TonB_sf"/>
</dbReference>
<keyword evidence="13" id="KW-1185">Reference proteome</keyword>
<comment type="caution">
    <text evidence="12">The sequence shown here is derived from an EMBL/GenBank/DDBJ whole genome shotgun (WGS) entry which is preliminary data.</text>
</comment>
<evidence type="ECO:0000256" key="5">
    <source>
        <dbReference type="ARBA" id="ARBA00023077"/>
    </source>
</evidence>
<dbReference type="Gene3D" id="2.40.170.20">
    <property type="entry name" value="TonB-dependent receptor, beta-barrel domain"/>
    <property type="match status" value="1"/>
</dbReference>
<dbReference type="Gene3D" id="2.170.130.10">
    <property type="entry name" value="TonB-dependent receptor, plug domain"/>
    <property type="match status" value="1"/>
</dbReference>
<protein>
    <submittedName>
        <fullName evidence="12">Fe(3+) dicitrate transport protein</fullName>
    </submittedName>
</protein>
<keyword evidence="4 8" id="KW-0812">Transmembrane</keyword>
<reference evidence="12 13" key="1">
    <citation type="submission" date="2018-07" db="EMBL/GenBank/DDBJ databases">
        <title>Genomic Encyclopedia of Type Strains, Phase IV (KMG-IV): sequencing the most valuable type-strain genomes for metagenomic binning, comparative biology and taxonomic classification.</title>
        <authorList>
            <person name="Goeker M."/>
        </authorList>
    </citation>
    <scope>NUCLEOTIDE SEQUENCE [LARGE SCALE GENOMIC DNA]</scope>
    <source>
        <strain evidence="12 13">DSM 21410</strain>
    </source>
</reference>
<dbReference type="InterPro" id="IPR039426">
    <property type="entry name" value="TonB-dep_rcpt-like"/>
</dbReference>
<sequence length="741" mass="82841">MKTLLITALTFSVVEGKIPEPPDSVRFLNEVTITANRIHIVPGSGEYIPSATLQKINQPDVTKALRIVPGLNIRDEEGFGLRPNIGMRGTSVNRSTKITLMEDGILIAPAPYADPAAYYFPTFSRMQGVEILKGSSQIVAGPYTIGGAINFLSTPIGDRFEAFSQLSYGMYGTGFQNLYVTDQHGSLSYVFELSRYASNGFKQLDNGGPTGFDRRDFMGKIRWTPSSLKINQHFTLKLLSTTEEADETYLGLNYTDFRANPYRRYSVTQLDRLDLRHRHISLSYTVKPLNNWQLNITAYNNFVFRDWARANSINGKSLTAIITNPTANQVEYSILTGTANGNVDYRSAARTYYSRGIQGNSRYSFNTGRIEHVFEAGVRIHSDMADRFGTRSQYTMTDGVLILSQQGVKGNTENQIRNADATSAWIQHTVQIDKLSIIPGLRYENIDLRFDNFGIEDPARIKTNFRTKSQNIQVITPGIGFTYQFTDYSNVFAGVYQGFSPPGMPRLDSDEQPKPEKAWNYELGYRYFTSNIQLQATGFYNDYSNILGSDMMAAGGMGTGDMFNGGKAVTQGVEFSVKSDLLYLVGIQKSWNLPLRIAYTFTDARFRETFINPGGDWGSGQINFGERIPFITPHQLTFLSGFEHGAFDLTFTARYLSATPVRPTTTLDTKPSEQFSLAQINTLDGYWICDLSANYAVSETVSVFTSINNLFNRSYIASNLPQGYRPGMPFLLMGGIKIGIR</sequence>
<keyword evidence="2 8" id="KW-0813">Transport</keyword>
<evidence type="ECO:0000313" key="13">
    <source>
        <dbReference type="Proteomes" id="UP000253517"/>
    </source>
</evidence>
<feature type="domain" description="TonB-dependent receptor plug" evidence="11">
    <location>
        <begin position="41"/>
        <end position="148"/>
    </location>
</feature>
<dbReference type="GO" id="GO:0009279">
    <property type="term" value="C:cell outer membrane"/>
    <property type="evidence" value="ECO:0007669"/>
    <property type="project" value="UniProtKB-SubCell"/>
</dbReference>
<dbReference type="GO" id="GO:0033214">
    <property type="term" value="P:siderophore-iron import into cell"/>
    <property type="evidence" value="ECO:0007669"/>
    <property type="project" value="TreeGrafter"/>
</dbReference>
<dbReference type="RefSeq" id="WP_051889159.1">
    <property type="nucleotide sequence ID" value="NZ_BHZF01000001.1"/>
</dbReference>
<evidence type="ECO:0000256" key="7">
    <source>
        <dbReference type="ARBA" id="ARBA00023237"/>
    </source>
</evidence>
<proteinExistence type="inferred from homology"/>
<dbReference type="AlphaFoldDB" id="A0A369A8X2"/>
<keyword evidence="5 9" id="KW-0798">TonB box</keyword>
<keyword evidence="6 8" id="KW-0472">Membrane</keyword>
<evidence type="ECO:0000256" key="9">
    <source>
        <dbReference type="RuleBase" id="RU003357"/>
    </source>
</evidence>
<dbReference type="PANTHER" id="PTHR30442:SF0">
    <property type="entry name" value="FE(3+) DICITRATE TRANSPORT PROTEIN FECA"/>
    <property type="match status" value="1"/>
</dbReference>
<organism evidence="12 13">
    <name type="scientific">Schleiferia thermophila</name>
    <dbReference type="NCBI Taxonomy" id="884107"/>
    <lineage>
        <taxon>Bacteria</taxon>
        <taxon>Pseudomonadati</taxon>
        <taxon>Bacteroidota</taxon>
        <taxon>Flavobacteriia</taxon>
        <taxon>Flavobacteriales</taxon>
        <taxon>Schleiferiaceae</taxon>
        <taxon>Schleiferia</taxon>
    </lineage>
</organism>
<evidence type="ECO:0000256" key="4">
    <source>
        <dbReference type="ARBA" id="ARBA00022692"/>
    </source>
</evidence>
<dbReference type="InterPro" id="IPR000531">
    <property type="entry name" value="Beta-barrel_TonB"/>
</dbReference>
<keyword evidence="3 8" id="KW-1134">Transmembrane beta strand</keyword>
<gene>
    <name evidence="12" type="ORF">DES35_101881</name>
</gene>
<dbReference type="Pfam" id="PF07715">
    <property type="entry name" value="Plug"/>
    <property type="match status" value="1"/>
</dbReference>
<dbReference type="EMBL" id="QPJS01000001">
    <property type="protein sequence ID" value="RCX05593.1"/>
    <property type="molecule type" value="Genomic_DNA"/>
</dbReference>
<dbReference type="Pfam" id="PF00593">
    <property type="entry name" value="TonB_dep_Rec_b-barrel"/>
    <property type="match status" value="1"/>
</dbReference>
<evidence type="ECO:0000313" key="12">
    <source>
        <dbReference type="EMBL" id="RCX05593.1"/>
    </source>
</evidence>
<evidence type="ECO:0000259" key="11">
    <source>
        <dbReference type="Pfam" id="PF07715"/>
    </source>
</evidence>
<evidence type="ECO:0000256" key="3">
    <source>
        <dbReference type="ARBA" id="ARBA00022452"/>
    </source>
</evidence>
<dbReference type="Proteomes" id="UP000253517">
    <property type="component" value="Unassembled WGS sequence"/>
</dbReference>
<evidence type="ECO:0000256" key="8">
    <source>
        <dbReference type="PROSITE-ProRule" id="PRU01360"/>
    </source>
</evidence>
<dbReference type="PANTHER" id="PTHR30442">
    <property type="entry name" value="IRON III DICITRATE TRANSPORT PROTEIN FECA"/>
    <property type="match status" value="1"/>
</dbReference>
<dbReference type="InterPro" id="IPR012910">
    <property type="entry name" value="Plug_dom"/>
</dbReference>
<evidence type="ECO:0000256" key="1">
    <source>
        <dbReference type="ARBA" id="ARBA00004571"/>
    </source>
</evidence>
<dbReference type="SUPFAM" id="SSF56935">
    <property type="entry name" value="Porins"/>
    <property type="match status" value="1"/>
</dbReference>
<evidence type="ECO:0000259" key="10">
    <source>
        <dbReference type="Pfam" id="PF00593"/>
    </source>
</evidence>
<comment type="similarity">
    <text evidence="8 9">Belongs to the TonB-dependent receptor family.</text>
</comment>
<evidence type="ECO:0000256" key="6">
    <source>
        <dbReference type="ARBA" id="ARBA00023136"/>
    </source>
</evidence>
<keyword evidence="7 8" id="KW-0998">Cell outer membrane</keyword>
<accession>A0A369A8X2</accession>
<comment type="subcellular location">
    <subcellularLocation>
        <location evidence="1 8">Cell outer membrane</location>
        <topology evidence="1 8">Multi-pass membrane protein</topology>
    </subcellularLocation>
</comment>
<evidence type="ECO:0000256" key="2">
    <source>
        <dbReference type="ARBA" id="ARBA00022448"/>
    </source>
</evidence>
<feature type="domain" description="TonB-dependent receptor-like beta-barrel" evidence="10">
    <location>
        <begin position="253"/>
        <end position="710"/>
    </location>
</feature>
<dbReference type="InterPro" id="IPR037066">
    <property type="entry name" value="Plug_dom_sf"/>
</dbReference>